<dbReference type="InterPro" id="IPR000073">
    <property type="entry name" value="AB_hydrolase_1"/>
</dbReference>
<evidence type="ECO:0000256" key="8">
    <source>
        <dbReference type="PIRSR" id="PIRSR000862-1"/>
    </source>
</evidence>
<dbReference type="InterPro" id="IPR029058">
    <property type="entry name" value="AB_hydrolase_fold"/>
</dbReference>
<evidence type="ECO:0000259" key="10">
    <source>
        <dbReference type="Pfam" id="PF00561"/>
    </source>
</evidence>
<dbReference type="GO" id="GO:0016042">
    <property type="term" value="P:lipid catabolic process"/>
    <property type="evidence" value="ECO:0007669"/>
    <property type="project" value="UniProtKB-KW"/>
</dbReference>
<keyword evidence="2 9" id="KW-0732">Signal</keyword>
<dbReference type="Pfam" id="PF00561">
    <property type="entry name" value="Abhydrolase_1"/>
    <property type="match status" value="1"/>
</dbReference>
<gene>
    <name evidence="11" type="ORF">EEDITHA_LOCUS19921</name>
</gene>
<dbReference type="InterPro" id="IPR025483">
    <property type="entry name" value="Lipase_euk"/>
</dbReference>
<evidence type="ECO:0000256" key="9">
    <source>
        <dbReference type="SAM" id="SignalP"/>
    </source>
</evidence>
<dbReference type="SUPFAM" id="SSF53474">
    <property type="entry name" value="alpha/beta-Hydrolases"/>
    <property type="match status" value="1"/>
</dbReference>
<feature type="chain" id="PRO_5043516056" description="Lipase" evidence="9">
    <location>
        <begin position="24"/>
        <end position="406"/>
    </location>
</feature>
<accession>A0AAU9V653</accession>
<evidence type="ECO:0000256" key="1">
    <source>
        <dbReference type="ARBA" id="ARBA00010701"/>
    </source>
</evidence>
<evidence type="ECO:0000256" key="2">
    <source>
        <dbReference type="ARBA" id="ARBA00022729"/>
    </source>
</evidence>
<keyword evidence="6" id="KW-0325">Glycoprotein</keyword>
<keyword evidence="4 7" id="KW-0442">Lipid degradation</keyword>
<feature type="active site" description="Nucleophile" evidence="8">
    <location>
        <position position="172"/>
    </location>
</feature>
<proteinExistence type="inferred from homology"/>
<keyword evidence="12" id="KW-1185">Reference proteome</keyword>
<name>A0AAU9V653_EUPED</name>
<dbReference type="EMBL" id="CAKOGL010000028">
    <property type="protein sequence ID" value="CAH2105693.1"/>
    <property type="molecule type" value="Genomic_DNA"/>
</dbReference>
<reference evidence="11" key="1">
    <citation type="submission" date="2022-03" db="EMBL/GenBank/DDBJ databases">
        <authorList>
            <person name="Tunstrom K."/>
        </authorList>
    </citation>
    <scope>NUCLEOTIDE SEQUENCE</scope>
</reference>
<keyword evidence="5" id="KW-0443">Lipid metabolism</keyword>
<dbReference type="FunFam" id="3.40.50.1820:FF:000057">
    <property type="entry name" value="Lipase"/>
    <property type="match status" value="1"/>
</dbReference>
<evidence type="ECO:0000256" key="7">
    <source>
        <dbReference type="PIRNR" id="PIRNR000862"/>
    </source>
</evidence>
<dbReference type="PIRSF" id="PIRSF000862">
    <property type="entry name" value="Steryl_ester_lip"/>
    <property type="match status" value="1"/>
</dbReference>
<evidence type="ECO:0000313" key="12">
    <source>
        <dbReference type="Proteomes" id="UP001153954"/>
    </source>
</evidence>
<evidence type="ECO:0000313" key="11">
    <source>
        <dbReference type="EMBL" id="CAH2105693.1"/>
    </source>
</evidence>
<dbReference type="Proteomes" id="UP001153954">
    <property type="component" value="Unassembled WGS sequence"/>
</dbReference>
<feature type="domain" description="AB hydrolase-1" evidence="10">
    <location>
        <begin position="79"/>
        <end position="200"/>
    </location>
</feature>
<feature type="signal peptide" evidence="9">
    <location>
        <begin position="1"/>
        <end position="23"/>
    </location>
</feature>
<organism evidence="11 12">
    <name type="scientific">Euphydryas editha</name>
    <name type="common">Edith's checkerspot</name>
    <dbReference type="NCBI Taxonomy" id="104508"/>
    <lineage>
        <taxon>Eukaryota</taxon>
        <taxon>Metazoa</taxon>
        <taxon>Ecdysozoa</taxon>
        <taxon>Arthropoda</taxon>
        <taxon>Hexapoda</taxon>
        <taxon>Insecta</taxon>
        <taxon>Pterygota</taxon>
        <taxon>Neoptera</taxon>
        <taxon>Endopterygota</taxon>
        <taxon>Lepidoptera</taxon>
        <taxon>Glossata</taxon>
        <taxon>Ditrysia</taxon>
        <taxon>Papilionoidea</taxon>
        <taxon>Nymphalidae</taxon>
        <taxon>Nymphalinae</taxon>
        <taxon>Euphydryas</taxon>
    </lineage>
</organism>
<comment type="similarity">
    <text evidence="1 7">Belongs to the AB hydrolase superfamily. Lipase family.</text>
</comment>
<evidence type="ECO:0000256" key="5">
    <source>
        <dbReference type="ARBA" id="ARBA00023098"/>
    </source>
</evidence>
<evidence type="ECO:0000256" key="4">
    <source>
        <dbReference type="ARBA" id="ARBA00022963"/>
    </source>
</evidence>
<sequence length="406" mass="47217">MANYNGQSFWVLFLFFNICSVTCFYRSKNSGNTYQENNPDVLLNSFQLIQKYNYYGEEHFVVTKNGYQLKIFRIPKKGPPVLLVHGIGDSSDSWLVLGPQHSLAYLLADTGFDVWLFNARGNRYSKTHIKTLSRRLYWDFSYEEIGSEDMPATIDYILSKTRHSKLTYIGFSQGTTVFFVMCSMLPEYNSLINYAILLAPVAWTKNIKYPFIDFFSRNLNDLISFDKKEKIYEVFPFNKNLNIYHSSVCKVNSPFKLLCQLELYLNFGLKTFTNLLPDRLPVITSHIPAGSSSKTFFHFIQGYGTKRFQRYDYGKEKNREVYASSLPPEYNVSLITIPMTLFVSEVDWFSDTNDVEILRNRLKTVDKYVVINESLQFTHLEFVYGSRVNTIINKPVINILKTLTNI</sequence>
<comment type="caution">
    <text evidence="11">The sequence shown here is derived from an EMBL/GenBank/DDBJ whole genome shotgun (WGS) entry which is preliminary data.</text>
</comment>
<protein>
    <recommendedName>
        <fullName evidence="7">Lipase</fullName>
    </recommendedName>
</protein>
<evidence type="ECO:0000256" key="6">
    <source>
        <dbReference type="ARBA" id="ARBA00023180"/>
    </source>
</evidence>
<feature type="active site" description="Charge relay system" evidence="8">
    <location>
        <position position="347"/>
    </location>
</feature>
<keyword evidence="3 7" id="KW-0378">Hydrolase</keyword>
<dbReference type="PANTHER" id="PTHR11005">
    <property type="entry name" value="LYSOSOMAL ACID LIPASE-RELATED"/>
    <property type="match status" value="1"/>
</dbReference>
<dbReference type="GO" id="GO:0016788">
    <property type="term" value="F:hydrolase activity, acting on ester bonds"/>
    <property type="evidence" value="ECO:0007669"/>
    <property type="project" value="InterPro"/>
</dbReference>
<dbReference type="AlphaFoldDB" id="A0AAU9V653"/>
<dbReference type="Gene3D" id="3.40.50.1820">
    <property type="entry name" value="alpha/beta hydrolase"/>
    <property type="match status" value="1"/>
</dbReference>
<feature type="active site" description="Charge relay system" evidence="8">
    <location>
        <position position="379"/>
    </location>
</feature>
<evidence type="ECO:0000256" key="3">
    <source>
        <dbReference type="ARBA" id="ARBA00022801"/>
    </source>
</evidence>